<sequence length="85" mass="10398">MEIKAPSQGLRLTPLCKAPLKEKRREEKRREEKRREEKRREREEEKRREERERLSSSWSSQVYPHKLVFLIDTLQVLVKEKILAV</sequence>
<evidence type="ECO:0000313" key="3">
    <source>
        <dbReference type="Proteomes" id="UP000269221"/>
    </source>
</evidence>
<protein>
    <submittedName>
        <fullName evidence="2">Uncharacterized protein</fullName>
    </submittedName>
</protein>
<evidence type="ECO:0000256" key="1">
    <source>
        <dbReference type="SAM" id="MobiDB-lite"/>
    </source>
</evidence>
<feature type="compositionally biased region" description="Basic and acidic residues" evidence="1">
    <location>
        <begin position="19"/>
        <end position="54"/>
    </location>
</feature>
<accession>A0A3M0JEQ5</accession>
<dbReference type="AlphaFoldDB" id="A0A3M0JEQ5"/>
<name>A0A3M0JEQ5_HIRRU</name>
<evidence type="ECO:0000313" key="2">
    <source>
        <dbReference type="EMBL" id="RMB97463.1"/>
    </source>
</evidence>
<reference evidence="2 3" key="1">
    <citation type="submission" date="2018-07" db="EMBL/GenBank/DDBJ databases">
        <title>A high quality draft genome assembly of the barn swallow (H. rustica rustica).</title>
        <authorList>
            <person name="Formenti G."/>
            <person name="Chiara M."/>
            <person name="Poveda L."/>
            <person name="Francoijs K.-J."/>
            <person name="Bonisoli-Alquati A."/>
            <person name="Canova L."/>
            <person name="Gianfranceschi L."/>
            <person name="Horner D.S."/>
            <person name="Saino N."/>
        </authorList>
    </citation>
    <scope>NUCLEOTIDE SEQUENCE [LARGE SCALE GENOMIC DNA]</scope>
    <source>
        <strain evidence="2">Chelidonia</strain>
        <tissue evidence="2">Blood</tissue>
    </source>
</reference>
<comment type="caution">
    <text evidence="2">The sequence shown here is derived from an EMBL/GenBank/DDBJ whole genome shotgun (WGS) entry which is preliminary data.</text>
</comment>
<keyword evidence="3" id="KW-1185">Reference proteome</keyword>
<dbReference type="EMBL" id="QRBI01000161">
    <property type="protein sequence ID" value="RMB97463.1"/>
    <property type="molecule type" value="Genomic_DNA"/>
</dbReference>
<organism evidence="2 3">
    <name type="scientific">Hirundo rustica rustica</name>
    <dbReference type="NCBI Taxonomy" id="333673"/>
    <lineage>
        <taxon>Eukaryota</taxon>
        <taxon>Metazoa</taxon>
        <taxon>Chordata</taxon>
        <taxon>Craniata</taxon>
        <taxon>Vertebrata</taxon>
        <taxon>Euteleostomi</taxon>
        <taxon>Archelosauria</taxon>
        <taxon>Archosauria</taxon>
        <taxon>Dinosauria</taxon>
        <taxon>Saurischia</taxon>
        <taxon>Theropoda</taxon>
        <taxon>Coelurosauria</taxon>
        <taxon>Aves</taxon>
        <taxon>Neognathae</taxon>
        <taxon>Neoaves</taxon>
        <taxon>Telluraves</taxon>
        <taxon>Australaves</taxon>
        <taxon>Passeriformes</taxon>
        <taxon>Sylvioidea</taxon>
        <taxon>Hirundinidae</taxon>
        <taxon>Hirundo</taxon>
    </lineage>
</organism>
<gene>
    <name evidence="2" type="ORF">DUI87_26074</name>
</gene>
<dbReference type="Proteomes" id="UP000269221">
    <property type="component" value="Unassembled WGS sequence"/>
</dbReference>
<feature type="region of interest" description="Disordered" evidence="1">
    <location>
        <begin position="1"/>
        <end position="58"/>
    </location>
</feature>
<proteinExistence type="predicted"/>